<feature type="compositionally biased region" description="Basic and acidic residues" evidence="1">
    <location>
        <begin position="24"/>
        <end position="35"/>
    </location>
</feature>
<feature type="compositionally biased region" description="Basic and acidic residues" evidence="1">
    <location>
        <begin position="255"/>
        <end position="267"/>
    </location>
</feature>
<feature type="compositionally biased region" description="Basic and acidic residues" evidence="1">
    <location>
        <begin position="98"/>
        <end position="124"/>
    </location>
</feature>
<feature type="compositionally biased region" description="Low complexity" evidence="1">
    <location>
        <begin position="136"/>
        <end position="153"/>
    </location>
</feature>
<feature type="compositionally biased region" description="Gly residues" evidence="1">
    <location>
        <begin position="281"/>
        <end position="292"/>
    </location>
</feature>
<organism evidence="2">
    <name type="scientific">uncultured Solirubrobacteraceae bacterium</name>
    <dbReference type="NCBI Taxonomy" id="1162706"/>
    <lineage>
        <taxon>Bacteria</taxon>
        <taxon>Bacillati</taxon>
        <taxon>Actinomycetota</taxon>
        <taxon>Thermoleophilia</taxon>
        <taxon>Solirubrobacterales</taxon>
        <taxon>Solirubrobacteraceae</taxon>
        <taxon>environmental samples</taxon>
    </lineage>
</organism>
<name>A0A6J4RV82_9ACTN</name>
<gene>
    <name evidence="2" type="ORF">AVDCRST_MAG13-1221</name>
</gene>
<proteinExistence type="predicted"/>
<accession>A0A6J4RV82</accession>
<feature type="region of interest" description="Disordered" evidence="1">
    <location>
        <begin position="1"/>
        <end position="394"/>
    </location>
</feature>
<evidence type="ECO:0000313" key="2">
    <source>
        <dbReference type="EMBL" id="CAA9481947.1"/>
    </source>
</evidence>
<reference evidence="2" key="1">
    <citation type="submission" date="2020-02" db="EMBL/GenBank/DDBJ databases">
        <authorList>
            <person name="Meier V. D."/>
        </authorList>
    </citation>
    <scope>NUCLEOTIDE SEQUENCE</scope>
    <source>
        <strain evidence="2">AVDCRST_MAG13</strain>
    </source>
</reference>
<feature type="non-terminal residue" evidence="2">
    <location>
        <position position="394"/>
    </location>
</feature>
<feature type="compositionally biased region" description="Basic residues" evidence="1">
    <location>
        <begin position="350"/>
        <end position="364"/>
    </location>
</feature>
<feature type="compositionally biased region" description="Basic residues" evidence="1">
    <location>
        <begin position="50"/>
        <end position="69"/>
    </location>
</feature>
<dbReference type="EMBL" id="CADCVO010000187">
    <property type="protein sequence ID" value="CAA9481947.1"/>
    <property type="molecule type" value="Genomic_DNA"/>
</dbReference>
<dbReference type="AlphaFoldDB" id="A0A6J4RV82"/>
<feature type="non-terminal residue" evidence="2">
    <location>
        <position position="1"/>
    </location>
</feature>
<sequence>EGPDLARAPRRPGGGGPRPVHPGADGRHHPRDVHGPVRLGPPPLRGARAVPRRGRHPRPRAHGHRRGGRLRRDPDRPRRPRGHPVQHLLRALLHVRPGAHDPVRDDAEPRARDGRVALRLHEALRAGPGRPGGVPAGAPGPLRADQGPRGPAGRPLPLPLRRPAHRLAGRGVREHPAGRERRGPRPRAHRRDVLPDRAAPGGERRPRPRPRPRAPRALPAARRADRGHQRGGRPRGGGAGAHGRARARRGHRRGRDGGPRVARRQDGPHPGGLHARRRGPQGHGDGRGGPHGGDQLRPGDGPPRRHRLALGGLRRRGEPDEPPADVRQAAQPADGPGERQALDGRPAAARVRRRRPARGRHVRHASPAPRRGPGGLRDVPEEGGRRLQGRLPPL</sequence>
<evidence type="ECO:0000256" key="1">
    <source>
        <dbReference type="SAM" id="MobiDB-lite"/>
    </source>
</evidence>
<protein>
    <submittedName>
        <fullName evidence="2">Threonine dehydrogenase and related Zn-dependent dehydrogenases</fullName>
    </submittedName>
</protein>
<feature type="compositionally biased region" description="Basic and acidic residues" evidence="1">
    <location>
        <begin position="171"/>
        <end position="183"/>
    </location>
</feature>
<feature type="compositionally biased region" description="Basic residues" evidence="1">
    <location>
        <begin position="243"/>
        <end position="254"/>
    </location>
</feature>